<protein>
    <submittedName>
        <fullName evidence="2">Uncharacterized protein</fullName>
    </submittedName>
</protein>
<feature type="compositionally biased region" description="Low complexity" evidence="1">
    <location>
        <begin position="691"/>
        <end position="706"/>
    </location>
</feature>
<comment type="caution">
    <text evidence="2">The sequence shown here is derived from an EMBL/GenBank/DDBJ whole genome shotgun (WGS) entry which is preliminary data.</text>
</comment>
<feature type="region of interest" description="Disordered" evidence="1">
    <location>
        <begin position="422"/>
        <end position="749"/>
    </location>
</feature>
<feature type="compositionally biased region" description="Pro residues" evidence="1">
    <location>
        <begin position="725"/>
        <end position="743"/>
    </location>
</feature>
<dbReference type="Proteomes" id="UP001525379">
    <property type="component" value="Unassembled WGS sequence"/>
</dbReference>
<feature type="compositionally biased region" description="Basic and acidic residues" evidence="1">
    <location>
        <begin position="349"/>
        <end position="358"/>
    </location>
</feature>
<evidence type="ECO:0000313" key="2">
    <source>
        <dbReference type="EMBL" id="MCT2042541.1"/>
    </source>
</evidence>
<feature type="compositionally biased region" description="Pro residues" evidence="1">
    <location>
        <begin position="707"/>
        <end position="717"/>
    </location>
</feature>
<proteinExistence type="predicted"/>
<dbReference type="Pfam" id="PF21813">
    <property type="entry name" value="DUF6882"/>
    <property type="match status" value="1"/>
</dbReference>
<evidence type="ECO:0000313" key="3">
    <source>
        <dbReference type="Proteomes" id="UP001525379"/>
    </source>
</evidence>
<feature type="region of interest" description="Disordered" evidence="1">
    <location>
        <begin position="278"/>
        <end position="398"/>
    </location>
</feature>
<feature type="compositionally biased region" description="Polar residues" evidence="1">
    <location>
        <begin position="436"/>
        <end position="446"/>
    </location>
</feature>
<feature type="compositionally biased region" description="Low complexity" evidence="1">
    <location>
        <begin position="290"/>
        <end position="334"/>
    </location>
</feature>
<dbReference type="EMBL" id="JALXSQ010000011">
    <property type="protein sequence ID" value="MCT2042541.1"/>
    <property type="molecule type" value="Genomic_DNA"/>
</dbReference>
<evidence type="ECO:0000256" key="1">
    <source>
        <dbReference type="SAM" id="MobiDB-lite"/>
    </source>
</evidence>
<gene>
    <name evidence="2" type="ORF">M3D15_04230</name>
</gene>
<feature type="compositionally biased region" description="Low complexity" evidence="1">
    <location>
        <begin position="474"/>
        <end position="498"/>
    </location>
</feature>
<feature type="compositionally biased region" description="Acidic residues" evidence="1">
    <location>
        <begin position="524"/>
        <end position="534"/>
    </location>
</feature>
<feature type="compositionally biased region" description="Basic and acidic residues" evidence="1">
    <location>
        <begin position="514"/>
        <end position="523"/>
    </location>
</feature>
<feature type="compositionally biased region" description="Polar residues" evidence="1">
    <location>
        <begin position="566"/>
        <end position="580"/>
    </location>
</feature>
<accession>A0ABT2HWN4</accession>
<feature type="compositionally biased region" description="Low complexity" evidence="1">
    <location>
        <begin position="596"/>
        <end position="638"/>
    </location>
</feature>
<dbReference type="InterPro" id="IPR049249">
    <property type="entry name" value="DUF6882"/>
</dbReference>
<sequence length="749" mass="76933">MTSDALRHLVDRGVLAHYISAQQMRDRAAGARWSIDLDAQRLRFETAGAQLELRAHLMGLRRREPGEWMWAWNNVNNLPTASIALAERVKSLAKRHGFREGLDPEFALSNDLTAERLVIAAKALLGTRMSLELPVSSELAATVFLGDEGDISDPTVPQIHKAVLRAARSGIMVDHRSGIRALEGFRGLTVAEHGPALLIEALGGALAVEFDDLGRVSRLRRLVKKAPAAPAPAAPQALLGEAGEAAPSSPWTIAHAWTMASAAALAAEAPAAAIEEGTPVPPKALLGSGETEAAPEASSTPAAAPAPEAASAAAPAAASAVAPADAPSVSQPDAEQPPAVANETGAFPSRRELREHAAEAPAPAPGQAVTKVPQPADDELDAAWNGDAMGETAPNAAPPQSLLMGGAATAGAAAGAALAAPHGEPAAAPQQCGGWSFTQDNPNETSVVPRLGWGRSPFGDVPAEEAPTVQPASEQAPEAPTRPAEPVAAEATTVADAATHGEAAPTVDTGAHAAQDEAAKPEPNEDAPEVDDEYSSGMTLFPPIDTGLFGATSTAAREAESDVETGPTQVVSQQSTNGQNGLAGAPEAPQFGSPAPQFGSPAPQFGQQPAPQSPNVGGSQPPSQYQQPPMPRGPQQGSGPVGPGNAPFSPRRDGGIPPVPPAPQSGQPVWGGPGYGVPQYQPQQRPPYGPPHGQQPFGGAPQQRPLYGPPQGQPPHGQPHQDPNGQPPQVWPPQGPNGQPPQQGPWNQR</sequence>
<organism evidence="2 3">
    <name type="scientific">Pseudoclavibacter albus</name>
    <dbReference type="NCBI Taxonomy" id="272241"/>
    <lineage>
        <taxon>Bacteria</taxon>
        <taxon>Bacillati</taxon>
        <taxon>Actinomycetota</taxon>
        <taxon>Actinomycetes</taxon>
        <taxon>Micrococcales</taxon>
        <taxon>Microbacteriaceae</taxon>
        <taxon>Pseudoclavibacter</taxon>
    </lineage>
</organism>
<name>A0ABT2HWN4_9MICO</name>
<dbReference type="RefSeq" id="WP_260104025.1">
    <property type="nucleotide sequence ID" value="NZ_JALXSQ010000011.1"/>
</dbReference>
<keyword evidence="3" id="KW-1185">Reference proteome</keyword>
<reference evidence="2 3" key="1">
    <citation type="submission" date="2022-04" db="EMBL/GenBank/DDBJ databases">
        <title>Human microbiome associated bacterial genomes.</title>
        <authorList>
            <person name="Sandstrom S."/>
            <person name="Salamzade R."/>
            <person name="Kalan L.R."/>
        </authorList>
    </citation>
    <scope>NUCLEOTIDE SEQUENCE [LARGE SCALE GENOMIC DNA]</scope>
    <source>
        <strain evidence="3">p3-SID1799</strain>
    </source>
</reference>